<proteinExistence type="predicted"/>
<name>A0A2V3A7Q1_9BACI</name>
<evidence type="ECO:0000256" key="1">
    <source>
        <dbReference type="SAM" id="SignalP"/>
    </source>
</evidence>
<comment type="caution">
    <text evidence="2">The sequence shown here is derived from an EMBL/GenBank/DDBJ whole genome shotgun (WGS) entry which is preliminary data.</text>
</comment>
<reference evidence="2 3" key="1">
    <citation type="submission" date="2018-05" db="EMBL/GenBank/DDBJ databases">
        <title>Freshwater and sediment microbial communities from various areas in North America, analyzing microbe dynamics in response to fracking.</title>
        <authorList>
            <person name="Lamendella R."/>
        </authorList>
    </citation>
    <scope>NUCLEOTIDE SEQUENCE [LARGE SCALE GENOMIC DNA]</scope>
    <source>
        <strain evidence="2 3">15_TX</strain>
    </source>
</reference>
<dbReference type="AlphaFoldDB" id="A0A2V3A7Q1"/>
<organism evidence="2 3">
    <name type="scientific">Cytobacillus oceanisediminis</name>
    <dbReference type="NCBI Taxonomy" id="665099"/>
    <lineage>
        <taxon>Bacteria</taxon>
        <taxon>Bacillati</taxon>
        <taxon>Bacillota</taxon>
        <taxon>Bacilli</taxon>
        <taxon>Bacillales</taxon>
        <taxon>Bacillaceae</taxon>
        <taxon>Cytobacillus</taxon>
    </lineage>
</organism>
<evidence type="ECO:0000313" key="2">
    <source>
        <dbReference type="EMBL" id="PWW32608.1"/>
    </source>
</evidence>
<keyword evidence="1" id="KW-0732">Signal</keyword>
<gene>
    <name evidence="2" type="ORF">DFO73_101873</name>
</gene>
<feature type="signal peptide" evidence="1">
    <location>
        <begin position="1"/>
        <end position="22"/>
    </location>
</feature>
<evidence type="ECO:0000313" key="3">
    <source>
        <dbReference type="Proteomes" id="UP000247150"/>
    </source>
</evidence>
<protein>
    <submittedName>
        <fullName evidence="2">Uncharacterized protein</fullName>
    </submittedName>
</protein>
<dbReference type="EMBL" id="QGTW01000001">
    <property type="protein sequence ID" value="PWW32608.1"/>
    <property type="molecule type" value="Genomic_DNA"/>
</dbReference>
<accession>A0A2V3A7Q1</accession>
<sequence length="99" mass="10984">MKKSTMGLVLGSLVSAGGAAFAASAYKKRQKENCDVLEDTDMRNSEKIDQVESADADKVPEEKGLTQYDAALRSEWVANGYSQTHLDLEELEEVKRQKM</sequence>
<dbReference type="RefSeq" id="WP_110063500.1">
    <property type="nucleotide sequence ID" value="NZ_QGTW01000001.1"/>
</dbReference>
<dbReference type="OrthoDB" id="2429124at2"/>
<dbReference type="Proteomes" id="UP000247150">
    <property type="component" value="Unassembled WGS sequence"/>
</dbReference>
<feature type="chain" id="PRO_5016131183" evidence="1">
    <location>
        <begin position="23"/>
        <end position="99"/>
    </location>
</feature>